<dbReference type="RefSeq" id="XP_015938011.1">
    <property type="nucleotide sequence ID" value="XM_016082525.1"/>
</dbReference>
<keyword evidence="1" id="KW-1133">Transmembrane helix</keyword>
<dbReference type="AlphaFoldDB" id="A0A6P4BI22"/>
<dbReference type="OrthoDB" id="1849062at2759"/>
<protein>
    <submittedName>
        <fullName evidence="3">Uncharacterized protein LOC107463677</fullName>
    </submittedName>
</protein>
<dbReference type="InterPro" id="IPR004158">
    <property type="entry name" value="DUF247_pln"/>
</dbReference>
<gene>
    <name evidence="3" type="primary">LOC107463677</name>
</gene>
<dbReference type="Pfam" id="PF03140">
    <property type="entry name" value="DUF247"/>
    <property type="match status" value="1"/>
</dbReference>
<organism evidence="2 3">
    <name type="scientific">Arachis duranensis</name>
    <name type="common">Wild peanut</name>
    <dbReference type="NCBI Taxonomy" id="130453"/>
    <lineage>
        <taxon>Eukaryota</taxon>
        <taxon>Viridiplantae</taxon>
        <taxon>Streptophyta</taxon>
        <taxon>Embryophyta</taxon>
        <taxon>Tracheophyta</taxon>
        <taxon>Spermatophyta</taxon>
        <taxon>Magnoliopsida</taxon>
        <taxon>eudicotyledons</taxon>
        <taxon>Gunneridae</taxon>
        <taxon>Pentapetalae</taxon>
        <taxon>rosids</taxon>
        <taxon>fabids</taxon>
        <taxon>Fabales</taxon>
        <taxon>Fabaceae</taxon>
        <taxon>Papilionoideae</taxon>
        <taxon>50 kb inversion clade</taxon>
        <taxon>dalbergioids sensu lato</taxon>
        <taxon>Dalbergieae</taxon>
        <taxon>Pterocarpus clade</taxon>
        <taxon>Arachis</taxon>
    </lineage>
</organism>
<reference evidence="3" key="2">
    <citation type="submission" date="2025-08" db="UniProtKB">
        <authorList>
            <consortium name="RefSeq"/>
        </authorList>
    </citation>
    <scope>IDENTIFICATION</scope>
    <source>
        <tissue evidence="3">Whole plant</tissue>
    </source>
</reference>
<feature type="transmembrane region" description="Helical" evidence="1">
    <location>
        <begin position="461"/>
        <end position="484"/>
    </location>
</feature>
<dbReference type="GeneID" id="107463677"/>
<evidence type="ECO:0000313" key="2">
    <source>
        <dbReference type="Proteomes" id="UP000515211"/>
    </source>
</evidence>
<evidence type="ECO:0000313" key="3">
    <source>
        <dbReference type="RefSeq" id="XP_015938011.1"/>
    </source>
</evidence>
<dbReference type="Proteomes" id="UP000515211">
    <property type="component" value="Chromosome 9"/>
</dbReference>
<name>A0A6P4BI22_ARADU</name>
<keyword evidence="1" id="KW-0812">Transmembrane</keyword>
<proteinExistence type="predicted"/>
<dbReference type="PANTHER" id="PTHR31549:SF191">
    <property type="entry name" value="DUF247 DOMAIN PROTEIN"/>
    <property type="match status" value="1"/>
</dbReference>
<dbReference type="PANTHER" id="PTHR31549">
    <property type="entry name" value="PROTEIN, PUTATIVE (DUF247)-RELATED-RELATED"/>
    <property type="match status" value="1"/>
</dbReference>
<dbReference type="KEGG" id="adu:107463677"/>
<keyword evidence="1" id="KW-0472">Membrane</keyword>
<evidence type="ECO:0000256" key="1">
    <source>
        <dbReference type="SAM" id="Phobius"/>
    </source>
</evidence>
<sequence>MDREEEHVVPSWLEQNWERLEEVRKKLTGGAVNKGSRPKIQKIPLYMAERVEFRRYYESQLISFGLYHLSKQQLLQGKPYKDLWTAMYLQHTNQRVRDLHFRILRHNWRPFYQYVELSRDRDTQETISVYGNPRSKDDFIAGVLVLDGCSVLELLEKSDCSVDSEQELKISIDKLVRVHQDLLVMDNQIPFQVLRLLCQDEARLQKSLQNFLRVHGIETTPKLGKGKLCFGMEKENNGTQSGQQEAQEIEVIVQGDDQQDKDEDKDEPIHLLDYLRKALLMRDCNTIHKEIVIKIKRRSLHLRKYRIGTIQELKAAGIGVRKDSHNNSVYPSFKDGMLQLPELIVDGSTAHIFFNLVAYEMCPDFHNNFEISSFLVFMSSLIDQPEDVKELRMADIIINELASDKEVADLFNKMDSILVPETPLFAHIRDQIHSHFESKRGRITMLSWMGEASNTFFRSPWTIIALLAATLGLVLTFIQTWFAIHPKAS</sequence>
<reference evidence="2" key="1">
    <citation type="journal article" date="2016" name="Nat. Genet.">
        <title>The genome sequences of Arachis duranensis and Arachis ipaensis, the diploid ancestors of cultivated peanut.</title>
        <authorList>
            <person name="Bertioli D.J."/>
            <person name="Cannon S.B."/>
            <person name="Froenicke L."/>
            <person name="Huang G."/>
            <person name="Farmer A.D."/>
            <person name="Cannon E.K."/>
            <person name="Liu X."/>
            <person name="Gao D."/>
            <person name="Clevenger J."/>
            <person name="Dash S."/>
            <person name="Ren L."/>
            <person name="Moretzsohn M.C."/>
            <person name="Shirasawa K."/>
            <person name="Huang W."/>
            <person name="Vidigal B."/>
            <person name="Abernathy B."/>
            <person name="Chu Y."/>
            <person name="Niederhuth C.E."/>
            <person name="Umale P."/>
            <person name="Araujo A.C."/>
            <person name="Kozik A."/>
            <person name="Kim K.D."/>
            <person name="Burow M.D."/>
            <person name="Varshney R.K."/>
            <person name="Wang X."/>
            <person name="Zhang X."/>
            <person name="Barkley N."/>
            <person name="Guimaraes P.M."/>
            <person name="Isobe S."/>
            <person name="Guo B."/>
            <person name="Liao B."/>
            <person name="Stalker H.T."/>
            <person name="Schmitz R.J."/>
            <person name="Scheffler B.E."/>
            <person name="Leal-Bertioli S.C."/>
            <person name="Xun X."/>
            <person name="Jackson S.A."/>
            <person name="Michelmore R."/>
            <person name="Ozias-Akins P."/>
        </authorList>
    </citation>
    <scope>NUCLEOTIDE SEQUENCE [LARGE SCALE GENOMIC DNA]</scope>
    <source>
        <strain evidence="2">cv. V14167</strain>
    </source>
</reference>
<accession>A0A6P4BI22</accession>
<keyword evidence="2" id="KW-1185">Reference proteome</keyword>